<dbReference type="GO" id="GO:0010389">
    <property type="term" value="P:regulation of G2/M transition of mitotic cell cycle"/>
    <property type="evidence" value="ECO:0007669"/>
    <property type="project" value="TreeGrafter"/>
</dbReference>
<gene>
    <name evidence="5" type="ORF">UY3_17073</name>
</gene>
<sequence length="536" mass="59421">MSWPGETWQEGLPARALQGVRELEQRLEWAHKERLQKQAQLDTLEAALHKQRQKHEEERDTWALLARERRDLAEACEQQERKHQQLSRELQAKGAQLSQLEGQLGRAAQRIEELEEELRRCQAELDNLRSSTNFTHCWAPQKEGLGRGPPDVEAWELRGGLQSVQRELAQCTEQRDQAVAKVSALEQRGHELLEELRGRQGQRAGPAQRRLEQQEREHRQGLGGSEQERHPPGCVRRSLSTSRLEWVPEKRGAAGKVRGSSAQGPRAVGKLVPGGERGWEPEPAPELQALRAEVLGLRRRLAASESLRKGLLETCWQLRQGARDLAGERRALAEMLPAQDATMQRKEAAQELHGAPGPSPAKGEGRELQALAVELEAQLEEALSHLLQENRALQAELALWQSHAREECTMPATGDGQHQGTSATPTATPLGDRGQGDLAYVLRTAWPGAQDAQTQTEGPAPGQQRRELISAAFDHTQYEPYGLPEVVMKGFADIPSGPSCPYVLRRGLLGSTPLAQLAPKAEPEEDPAESDMGTSV</sequence>
<dbReference type="InterPro" id="IPR018463">
    <property type="entry name" value="Centromere_CenpF_N"/>
</dbReference>
<feature type="region of interest" description="Disordered" evidence="2">
    <location>
        <begin position="410"/>
        <end position="434"/>
    </location>
</feature>
<dbReference type="PANTHER" id="PTHR18874">
    <property type="entry name" value="CMF/LEK/CENP CELL DIVISION-RELATED"/>
    <property type="match status" value="1"/>
</dbReference>
<dbReference type="Pfam" id="PF10490">
    <property type="entry name" value="CENP-F_C_Rb_bdg"/>
    <property type="match status" value="1"/>
</dbReference>
<dbReference type="SUPFAM" id="SSF57997">
    <property type="entry name" value="Tropomyosin"/>
    <property type="match status" value="1"/>
</dbReference>
<protein>
    <submittedName>
        <fullName evidence="5">Centromere protein F</fullName>
    </submittedName>
</protein>
<dbReference type="GO" id="GO:0005634">
    <property type="term" value="C:nucleus"/>
    <property type="evidence" value="ECO:0007669"/>
    <property type="project" value="TreeGrafter"/>
</dbReference>
<dbReference type="GO" id="GO:0000775">
    <property type="term" value="C:chromosome, centromeric region"/>
    <property type="evidence" value="ECO:0007669"/>
    <property type="project" value="InterPro"/>
</dbReference>
<feature type="compositionally biased region" description="Basic and acidic residues" evidence="2">
    <location>
        <begin position="209"/>
        <end position="231"/>
    </location>
</feature>
<reference evidence="6" key="1">
    <citation type="journal article" date="2013" name="Nat. Genet.">
        <title>The draft genomes of soft-shell turtle and green sea turtle yield insights into the development and evolution of the turtle-specific body plan.</title>
        <authorList>
            <person name="Wang Z."/>
            <person name="Pascual-Anaya J."/>
            <person name="Zadissa A."/>
            <person name="Li W."/>
            <person name="Niimura Y."/>
            <person name="Huang Z."/>
            <person name="Li C."/>
            <person name="White S."/>
            <person name="Xiong Z."/>
            <person name="Fang D."/>
            <person name="Wang B."/>
            <person name="Ming Y."/>
            <person name="Chen Y."/>
            <person name="Zheng Y."/>
            <person name="Kuraku S."/>
            <person name="Pignatelli M."/>
            <person name="Herrero J."/>
            <person name="Beal K."/>
            <person name="Nozawa M."/>
            <person name="Li Q."/>
            <person name="Wang J."/>
            <person name="Zhang H."/>
            <person name="Yu L."/>
            <person name="Shigenobu S."/>
            <person name="Wang J."/>
            <person name="Liu J."/>
            <person name="Flicek P."/>
            <person name="Searle S."/>
            <person name="Wang J."/>
            <person name="Kuratani S."/>
            <person name="Yin Y."/>
            <person name="Aken B."/>
            <person name="Zhang G."/>
            <person name="Irie N."/>
        </authorList>
    </citation>
    <scope>NUCLEOTIDE SEQUENCE [LARGE SCALE GENOMIC DNA]</scope>
</reference>
<name>M7BC31_CHEMY</name>
<dbReference type="Pfam" id="PF10481">
    <property type="entry name" value="CENP-F_N"/>
    <property type="match status" value="1"/>
</dbReference>
<dbReference type="Proteomes" id="UP000031443">
    <property type="component" value="Unassembled WGS sequence"/>
</dbReference>
<evidence type="ECO:0000256" key="1">
    <source>
        <dbReference type="SAM" id="Coils"/>
    </source>
</evidence>
<accession>M7BC31</accession>
<dbReference type="GO" id="GO:0008017">
    <property type="term" value="F:microtubule binding"/>
    <property type="evidence" value="ECO:0007669"/>
    <property type="project" value="InterPro"/>
</dbReference>
<evidence type="ECO:0000259" key="3">
    <source>
        <dbReference type="Pfam" id="PF10481"/>
    </source>
</evidence>
<evidence type="ECO:0000259" key="4">
    <source>
        <dbReference type="Pfam" id="PF10490"/>
    </source>
</evidence>
<feature type="coiled-coil region" evidence="1">
    <location>
        <begin position="365"/>
        <end position="396"/>
    </location>
</feature>
<evidence type="ECO:0000256" key="2">
    <source>
        <dbReference type="SAM" id="MobiDB-lite"/>
    </source>
</evidence>
<dbReference type="InterPro" id="IPR043513">
    <property type="entry name" value="Cenp-F"/>
</dbReference>
<feature type="compositionally biased region" description="Polar residues" evidence="2">
    <location>
        <begin position="416"/>
        <end position="427"/>
    </location>
</feature>
<dbReference type="GO" id="GO:0051310">
    <property type="term" value="P:metaphase chromosome alignment"/>
    <property type="evidence" value="ECO:0007669"/>
    <property type="project" value="TreeGrafter"/>
</dbReference>
<dbReference type="InterPro" id="IPR018302">
    <property type="entry name" value="CenpF/LEK1_Rb-prot-bd"/>
</dbReference>
<organism evidence="5 6">
    <name type="scientific">Chelonia mydas</name>
    <name type="common">Green sea-turtle</name>
    <name type="synonym">Chelonia agassizi</name>
    <dbReference type="NCBI Taxonomy" id="8469"/>
    <lineage>
        <taxon>Eukaryota</taxon>
        <taxon>Metazoa</taxon>
        <taxon>Chordata</taxon>
        <taxon>Craniata</taxon>
        <taxon>Vertebrata</taxon>
        <taxon>Euteleostomi</taxon>
        <taxon>Archelosauria</taxon>
        <taxon>Testudinata</taxon>
        <taxon>Testudines</taxon>
        <taxon>Cryptodira</taxon>
        <taxon>Durocryptodira</taxon>
        <taxon>Americhelydia</taxon>
        <taxon>Chelonioidea</taxon>
        <taxon>Cheloniidae</taxon>
        <taxon>Chelonia</taxon>
    </lineage>
</organism>
<keyword evidence="6" id="KW-1185">Reference proteome</keyword>
<dbReference type="PANTHER" id="PTHR18874:SF10">
    <property type="entry name" value="CENTROMERE PROTEIN F"/>
    <property type="match status" value="1"/>
</dbReference>
<evidence type="ECO:0000313" key="5">
    <source>
        <dbReference type="EMBL" id="EMP25767.1"/>
    </source>
</evidence>
<feature type="coiled-coil region" evidence="1">
    <location>
        <begin position="161"/>
        <end position="188"/>
    </location>
</feature>
<feature type="compositionally biased region" description="Low complexity" evidence="2">
    <location>
        <begin position="199"/>
        <end position="208"/>
    </location>
</feature>
<feature type="coiled-coil region" evidence="1">
    <location>
        <begin position="20"/>
        <end position="131"/>
    </location>
</feature>
<feature type="domain" description="Centromere protein Cenp-F N-terminal" evidence="3">
    <location>
        <begin position="1"/>
        <end position="142"/>
    </location>
</feature>
<evidence type="ECO:0000313" key="6">
    <source>
        <dbReference type="Proteomes" id="UP000031443"/>
    </source>
</evidence>
<keyword evidence="1" id="KW-0175">Coiled coil</keyword>
<dbReference type="GO" id="GO:0000922">
    <property type="term" value="C:spindle pole"/>
    <property type="evidence" value="ECO:0007669"/>
    <property type="project" value="TreeGrafter"/>
</dbReference>
<feature type="domain" description="Kinetochore protein Cenp-F/LEK1 Rb protein-binding" evidence="4">
    <location>
        <begin position="474"/>
        <end position="506"/>
    </location>
</feature>
<dbReference type="GO" id="GO:0070840">
    <property type="term" value="F:dynein complex binding"/>
    <property type="evidence" value="ECO:0007669"/>
    <property type="project" value="TreeGrafter"/>
</dbReference>
<feature type="region of interest" description="Disordered" evidence="2">
    <location>
        <begin position="514"/>
        <end position="536"/>
    </location>
</feature>
<dbReference type="EMBL" id="KB586437">
    <property type="protein sequence ID" value="EMP25767.1"/>
    <property type="molecule type" value="Genomic_DNA"/>
</dbReference>
<dbReference type="AlphaFoldDB" id="M7BC31"/>
<proteinExistence type="predicted"/>
<feature type="region of interest" description="Disordered" evidence="2">
    <location>
        <begin position="195"/>
        <end position="282"/>
    </location>
</feature>
<dbReference type="GO" id="GO:0000278">
    <property type="term" value="P:mitotic cell cycle"/>
    <property type="evidence" value="ECO:0007669"/>
    <property type="project" value="TreeGrafter"/>
</dbReference>